<evidence type="ECO:0000256" key="3">
    <source>
        <dbReference type="ARBA" id="ARBA00022729"/>
    </source>
</evidence>
<name>A0ABP3G193_9ACTN</name>
<evidence type="ECO:0000256" key="2">
    <source>
        <dbReference type="ARBA" id="ARBA00022525"/>
    </source>
</evidence>
<keyword evidence="3 7" id="KW-0732">Signal</keyword>
<protein>
    <recommendedName>
        <fullName evidence="8">Gram-positive cocci surface proteins LPxTG domain-containing protein</fullName>
    </recommendedName>
</protein>
<dbReference type="EMBL" id="BAAABW010000001">
    <property type="protein sequence ID" value="GAA0330581.1"/>
    <property type="molecule type" value="Genomic_DNA"/>
</dbReference>
<evidence type="ECO:0000256" key="6">
    <source>
        <dbReference type="SAM" id="Phobius"/>
    </source>
</evidence>
<feature type="domain" description="Gram-positive cocci surface proteins LPxTG" evidence="8">
    <location>
        <begin position="225"/>
        <end position="260"/>
    </location>
</feature>
<keyword evidence="6" id="KW-0812">Transmembrane</keyword>
<evidence type="ECO:0000313" key="9">
    <source>
        <dbReference type="EMBL" id="GAA0330581.1"/>
    </source>
</evidence>
<sequence length="260" mass="27387">MYLPRALVVGAVALAVVSSAAPTYPRPPLDRAPVQSRCGRPGSAAFPIVARLSGGPGTYARGGDQQVWELELRNGTGADCRDVHPVAVFADRARALRPADIRFDFYDTAASRWRPVRFERTDEAENVGVFDGTSPDFPGFAVPAHAAVPVRVRLGFTGRAPQGQVTFNVTAVQRRGGDGDWVGESDDYTFGVEGTAASTAPAASRGDDEAPGEGESAEADHRSVLADTGSQRPLFAMGAAAFALLLAGGSMIFGARRARR</sequence>
<reference evidence="10" key="1">
    <citation type="journal article" date="2019" name="Int. J. Syst. Evol. Microbiol.">
        <title>The Global Catalogue of Microorganisms (GCM) 10K type strain sequencing project: providing services to taxonomists for standard genome sequencing and annotation.</title>
        <authorList>
            <consortium name="The Broad Institute Genomics Platform"/>
            <consortium name="The Broad Institute Genome Sequencing Center for Infectious Disease"/>
            <person name="Wu L."/>
            <person name="Ma J."/>
        </authorList>
    </citation>
    <scope>NUCLEOTIDE SEQUENCE [LARGE SCALE GENOMIC DNA]</scope>
    <source>
        <strain evidence="10">JCM 4565</strain>
    </source>
</reference>
<feature type="region of interest" description="Disordered" evidence="5">
    <location>
        <begin position="196"/>
        <end position="220"/>
    </location>
</feature>
<evidence type="ECO:0000259" key="8">
    <source>
        <dbReference type="PROSITE" id="PS50847"/>
    </source>
</evidence>
<feature type="signal peptide" evidence="7">
    <location>
        <begin position="1"/>
        <end position="20"/>
    </location>
</feature>
<comment type="caution">
    <text evidence="9">The sequence shown here is derived from an EMBL/GenBank/DDBJ whole genome shotgun (WGS) entry which is preliminary data.</text>
</comment>
<keyword evidence="2" id="KW-0964">Secreted</keyword>
<proteinExistence type="predicted"/>
<evidence type="ECO:0000256" key="7">
    <source>
        <dbReference type="SAM" id="SignalP"/>
    </source>
</evidence>
<keyword evidence="6" id="KW-0472">Membrane</keyword>
<keyword evidence="1" id="KW-0134">Cell wall</keyword>
<feature type="transmembrane region" description="Helical" evidence="6">
    <location>
        <begin position="234"/>
        <end position="255"/>
    </location>
</feature>
<evidence type="ECO:0000313" key="10">
    <source>
        <dbReference type="Proteomes" id="UP001500063"/>
    </source>
</evidence>
<evidence type="ECO:0000256" key="4">
    <source>
        <dbReference type="ARBA" id="ARBA00023088"/>
    </source>
</evidence>
<evidence type="ECO:0000256" key="5">
    <source>
        <dbReference type="SAM" id="MobiDB-lite"/>
    </source>
</evidence>
<dbReference type="RefSeq" id="WP_344115246.1">
    <property type="nucleotide sequence ID" value="NZ_BAAABW010000001.1"/>
</dbReference>
<gene>
    <name evidence="9" type="ORF">GCM10010319_03210</name>
</gene>
<dbReference type="Proteomes" id="UP001500063">
    <property type="component" value="Unassembled WGS sequence"/>
</dbReference>
<dbReference type="InterPro" id="IPR019931">
    <property type="entry name" value="LPXTG_anchor"/>
</dbReference>
<evidence type="ECO:0000256" key="1">
    <source>
        <dbReference type="ARBA" id="ARBA00022512"/>
    </source>
</evidence>
<feature type="chain" id="PRO_5047320924" description="Gram-positive cocci surface proteins LPxTG domain-containing protein" evidence="7">
    <location>
        <begin position="21"/>
        <end position="260"/>
    </location>
</feature>
<accession>A0ABP3G193</accession>
<organism evidence="9 10">
    <name type="scientific">Streptomyces blastmyceticus</name>
    <dbReference type="NCBI Taxonomy" id="68180"/>
    <lineage>
        <taxon>Bacteria</taxon>
        <taxon>Bacillati</taxon>
        <taxon>Actinomycetota</taxon>
        <taxon>Actinomycetes</taxon>
        <taxon>Kitasatosporales</taxon>
        <taxon>Streptomycetaceae</taxon>
        <taxon>Streptomyces</taxon>
    </lineage>
</organism>
<keyword evidence="4" id="KW-0572">Peptidoglycan-anchor</keyword>
<dbReference type="PROSITE" id="PS50847">
    <property type="entry name" value="GRAM_POS_ANCHORING"/>
    <property type="match status" value="1"/>
</dbReference>
<keyword evidence="6" id="KW-1133">Transmembrane helix</keyword>
<keyword evidence="10" id="KW-1185">Reference proteome</keyword>